<protein>
    <submittedName>
        <fullName evidence="2">Uncharacterized protein</fullName>
    </submittedName>
</protein>
<dbReference type="Pfam" id="PF20503">
    <property type="entry name" value="DUF6730"/>
    <property type="match status" value="1"/>
</dbReference>
<name>A0ABY2WIN4_9FLAO</name>
<keyword evidence="1" id="KW-1133">Transmembrane helix</keyword>
<reference evidence="2 3" key="1">
    <citation type="submission" date="2019-05" db="EMBL/GenBank/DDBJ databases">
        <title>Flagellimonas sp. AsT0115, sp. nov., isolated from a marine red algae, Asparagopsis taxiformis.</title>
        <authorList>
            <person name="Kim J."/>
            <person name="Jeong S.E."/>
            <person name="Jeon C.O."/>
        </authorList>
    </citation>
    <scope>NUCLEOTIDE SEQUENCE [LARGE SCALE GENOMIC DNA]</scope>
    <source>
        <strain evidence="2 3">AsT0115</strain>
    </source>
</reference>
<keyword evidence="1" id="KW-0472">Membrane</keyword>
<evidence type="ECO:0000256" key="1">
    <source>
        <dbReference type="SAM" id="Phobius"/>
    </source>
</evidence>
<comment type="caution">
    <text evidence="2">The sequence shown here is derived from an EMBL/GenBank/DDBJ whole genome shotgun (WGS) entry which is preliminary data.</text>
</comment>
<sequence length="149" mass="17508">MNKLETITQLLVNELTDFEANVKRLENGLQRAEDLRVKFDLAPIDNLVSELKSFQQKETEDREAYVNKLDRKLENAKIHPKWAVITFICSMVVSTGSILFGYIQYQSNQDIKKEAYNQGIEAYQAHLNTFFEEHPKTYEVYNNWNKNNK</sequence>
<dbReference type="EMBL" id="VCNI01000002">
    <property type="protein sequence ID" value="TMU54573.1"/>
    <property type="molecule type" value="Genomic_DNA"/>
</dbReference>
<organism evidence="2 3">
    <name type="scientific">Flagellimonas algicola</name>
    <dbReference type="NCBI Taxonomy" id="2583815"/>
    <lineage>
        <taxon>Bacteria</taxon>
        <taxon>Pseudomonadati</taxon>
        <taxon>Bacteroidota</taxon>
        <taxon>Flavobacteriia</taxon>
        <taxon>Flavobacteriales</taxon>
        <taxon>Flavobacteriaceae</taxon>
        <taxon>Flagellimonas</taxon>
    </lineage>
</organism>
<feature type="transmembrane region" description="Helical" evidence="1">
    <location>
        <begin position="82"/>
        <end position="103"/>
    </location>
</feature>
<proteinExistence type="predicted"/>
<dbReference type="Proteomes" id="UP000751614">
    <property type="component" value="Unassembled WGS sequence"/>
</dbReference>
<keyword evidence="3" id="KW-1185">Reference proteome</keyword>
<dbReference type="RefSeq" id="WP_138835879.1">
    <property type="nucleotide sequence ID" value="NZ_VCNI01000002.1"/>
</dbReference>
<evidence type="ECO:0000313" key="2">
    <source>
        <dbReference type="EMBL" id="TMU54573.1"/>
    </source>
</evidence>
<keyword evidence="1" id="KW-0812">Transmembrane</keyword>
<dbReference type="InterPro" id="IPR046617">
    <property type="entry name" value="DUF6730"/>
</dbReference>
<evidence type="ECO:0000313" key="3">
    <source>
        <dbReference type="Proteomes" id="UP000751614"/>
    </source>
</evidence>
<accession>A0ABY2WIN4</accession>
<gene>
    <name evidence="2" type="ORF">FGG15_10175</name>
</gene>